<accession>A0A8J5CRX9</accession>
<feature type="transmembrane region" description="Helical" evidence="11">
    <location>
        <begin position="194"/>
        <end position="211"/>
    </location>
</feature>
<dbReference type="OrthoDB" id="158360at2759"/>
<dbReference type="GO" id="GO:0005484">
    <property type="term" value="F:SNAP receptor activity"/>
    <property type="evidence" value="ECO:0007669"/>
    <property type="project" value="InterPro"/>
</dbReference>
<sequence>MEGLYHHTNRLLQEVTSQDLLRIQRTPPHDDAVEAEGVVVHKLDTIHANCNRLDILINKEPAARRANAKYRVDQLKYDLKHVQNSFAMLQHQKQVRVREADEREALLSRKFTTNDQQDTSIFLDHELQHHGKLGEANRNVDEMLGAGMSILQSMRDQGTVLKGARRRVLDLANTLGLSNTVMRLIEHRSTQDKYILFGGMVFVLLCLYLLLRYL</sequence>
<evidence type="ECO:0000256" key="10">
    <source>
        <dbReference type="PIRNR" id="PIRNR028865"/>
    </source>
</evidence>
<evidence type="ECO:0000256" key="8">
    <source>
        <dbReference type="ARBA" id="ARBA00037862"/>
    </source>
</evidence>
<dbReference type="GO" id="GO:0015031">
    <property type="term" value="P:protein transport"/>
    <property type="evidence" value="ECO:0007669"/>
    <property type="project" value="UniProtKB-KW"/>
</dbReference>
<evidence type="ECO:0000256" key="1">
    <source>
        <dbReference type="ARBA" id="ARBA00022448"/>
    </source>
</evidence>
<gene>
    <name evidence="12" type="primary">Gosr2</name>
    <name evidence="12" type="ORF">GWK47_048980</name>
</gene>
<evidence type="ECO:0000313" key="13">
    <source>
        <dbReference type="Proteomes" id="UP000770661"/>
    </source>
</evidence>
<evidence type="ECO:0000256" key="2">
    <source>
        <dbReference type="ARBA" id="ARBA00022692"/>
    </source>
</evidence>
<keyword evidence="6 10" id="KW-0472">Membrane</keyword>
<comment type="similarity">
    <text evidence="9 10">Belongs to the GOSR2 family.</text>
</comment>
<keyword evidence="1 10" id="KW-0813">Transport</keyword>
<keyword evidence="5" id="KW-0333">Golgi apparatus</keyword>
<reference evidence="12" key="1">
    <citation type="submission" date="2020-07" db="EMBL/GenBank/DDBJ databases">
        <title>The High-quality genome of the commercially important snow crab, Chionoecetes opilio.</title>
        <authorList>
            <person name="Jeong J.-H."/>
            <person name="Ryu S."/>
        </authorList>
    </citation>
    <scope>NUCLEOTIDE SEQUENCE</scope>
    <source>
        <strain evidence="12">MADBK_172401_WGS</strain>
        <tissue evidence="12">Digestive gland</tissue>
    </source>
</reference>
<evidence type="ECO:0000256" key="6">
    <source>
        <dbReference type="ARBA" id="ARBA00023136"/>
    </source>
</evidence>
<organism evidence="12 13">
    <name type="scientific">Chionoecetes opilio</name>
    <name type="common">Atlantic snow crab</name>
    <name type="synonym">Cancer opilio</name>
    <dbReference type="NCBI Taxonomy" id="41210"/>
    <lineage>
        <taxon>Eukaryota</taxon>
        <taxon>Metazoa</taxon>
        <taxon>Ecdysozoa</taxon>
        <taxon>Arthropoda</taxon>
        <taxon>Crustacea</taxon>
        <taxon>Multicrustacea</taxon>
        <taxon>Malacostraca</taxon>
        <taxon>Eumalacostraca</taxon>
        <taxon>Eucarida</taxon>
        <taxon>Decapoda</taxon>
        <taxon>Pleocyemata</taxon>
        <taxon>Brachyura</taxon>
        <taxon>Eubrachyura</taxon>
        <taxon>Majoidea</taxon>
        <taxon>Majidae</taxon>
        <taxon>Chionoecetes</taxon>
    </lineage>
</organism>
<dbReference type="EMBL" id="JACEEZ010013288">
    <property type="protein sequence ID" value="KAG0720184.1"/>
    <property type="molecule type" value="Genomic_DNA"/>
</dbReference>
<evidence type="ECO:0000256" key="11">
    <source>
        <dbReference type="SAM" id="Phobius"/>
    </source>
</evidence>
<dbReference type="PIRSF" id="PIRSF028865">
    <property type="entry name" value="Membrin-2"/>
    <property type="match status" value="1"/>
</dbReference>
<evidence type="ECO:0000256" key="5">
    <source>
        <dbReference type="ARBA" id="ARBA00023034"/>
    </source>
</evidence>
<keyword evidence="2 11" id="KW-0812">Transmembrane</keyword>
<comment type="caution">
    <text evidence="12">The sequence shown here is derived from an EMBL/GenBank/DDBJ whole genome shotgun (WGS) entry which is preliminary data.</text>
</comment>
<keyword evidence="4 11" id="KW-1133">Transmembrane helix</keyword>
<keyword evidence="3 10" id="KW-0653">Protein transport</keyword>
<proteinExistence type="inferred from homology"/>
<evidence type="ECO:0000256" key="3">
    <source>
        <dbReference type="ARBA" id="ARBA00022927"/>
    </source>
</evidence>
<evidence type="ECO:0000256" key="7">
    <source>
        <dbReference type="ARBA" id="ARBA00037078"/>
    </source>
</evidence>
<dbReference type="PANTHER" id="PTHR21230">
    <property type="entry name" value="VESICLE TRANSPORT V-SNARE PROTEIN VTI1-RELATED"/>
    <property type="match status" value="1"/>
</dbReference>
<dbReference type="PANTHER" id="PTHR21230:SF1">
    <property type="entry name" value="GOLGI SNAP RECEPTOR COMPLEX MEMBER 2"/>
    <property type="match status" value="1"/>
</dbReference>
<evidence type="ECO:0000256" key="4">
    <source>
        <dbReference type="ARBA" id="ARBA00022989"/>
    </source>
</evidence>
<dbReference type="GO" id="GO:0000149">
    <property type="term" value="F:SNARE binding"/>
    <property type="evidence" value="ECO:0007669"/>
    <property type="project" value="TreeGrafter"/>
</dbReference>
<dbReference type="InterPro" id="IPR027027">
    <property type="entry name" value="GOSR2/Membrin/Bos1"/>
</dbReference>
<evidence type="ECO:0000256" key="9">
    <source>
        <dbReference type="ARBA" id="ARBA00038172"/>
    </source>
</evidence>
<dbReference type="GO" id="GO:0031201">
    <property type="term" value="C:SNARE complex"/>
    <property type="evidence" value="ECO:0007669"/>
    <property type="project" value="TreeGrafter"/>
</dbReference>
<dbReference type="GO" id="GO:0005789">
    <property type="term" value="C:endoplasmic reticulum membrane"/>
    <property type="evidence" value="ECO:0007669"/>
    <property type="project" value="TreeGrafter"/>
</dbReference>
<dbReference type="GO" id="GO:0031902">
    <property type="term" value="C:late endosome membrane"/>
    <property type="evidence" value="ECO:0007669"/>
    <property type="project" value="TreeGrafter"/>
</dbReference>
<comment type="subcellular location">
    <subcellularLocation>
        <location evidence="8">Golgi apparatus</location>
        <location evidence="8">cis-Golgi network membrane</location>
        <topology evidence="8">Single-pass type IV membrane protein</topology>
    </subcellularLocation>
</comment>
<name>A0A8J5CRX9_CHIOP</name>
<keyword evidence="12" id="KW-0675">Receptor</keyword>
<dbReference type="CDD" id="cd15863">
    <property type="entry name" value="SNARE_GS27"/>
    <property type="match status" value="1"/>
</dbReference>
<protein>
    <submittedName>
        <fullName evidence="12">Golgi SNAP receptor complex member 2</fullName>
    </submittedName>
</protein>
<keyword evidence="13" id="KW-1185">Reference proteome</keyword>
<evidence type="ECO:0000313" key="12">
    <source>
        <dbReference type="EMBL" id="KAG0720184.1"/>
    </source>
</evidence>
<dbReference type="GO" id="GO:0012507">
    <property type="term" value="C:ER to Golgi transport vesicle membrane"/>
    <property type="evidence" value="ECO:0007669"/>
    <property type="project" value="TreeGrafter"/>
</dbReference>
<comment type="function">
    <text evidence="7 10">Involved in transport of proteins from the cis/medial-Golgi to the trans-Golgi network.</text>
</comment>
<dbReference type="GO" id="GO:0006906">
    <property type="term" value="P:vesicle fusion"/>
    <property type="evidence" value="ECO:0007669"/>
    <property type="project" value="TreeGrafter"/>
</dbReference>
<dbReference type="AlphaFoldDB" id="A0A8J5CRX9"/>
<dbReference type="Pfam" id="PF12352">
    <property type="entry name" value="V-SNARE_C"/>
    <property type="match status" value="1"/>
</dbReference>
<dbReference type="Proteomes" id="UP000770661">
    <property type="component" value="Unassembled WGS sequence"/>
</dbReference>
<dbReference type="SUPFAM" id="SSF58038">
    <property type="entry name" value="SNARE fusion complex"/>
    <property type="match status" value="1"/>
</dbReference>
<dbReference type="GO" id="GO:0005794">
    <property type="term" value="C:Golgi apparatus"/>
    <property type="evidence" value="ECO:0007669"/>
    <property type="project" value="UniProtKB-SubCell"/>
</dbReference>